<proteinExistence type="predicted"/>
<evidence type="ECO:0000256" key="1">
    <source>
        <dbReference type="SAM" id="MobiDB-lite"/>
    </source>
</evidence>
<dbReference type="AlphaFoldDB" id="A0A4C1VGD9"/>
<gene>
    <name evidence="2" type="ORF">EVAR_16307_1</name>
</gene>
<dbReference type="Proteomes" id="UP000299102">
    <property type="component" value="Unassembled WGS sequence"/>
</dbReference>
<sequence length="93" mass="9810">MHQALDGRRDSDASNRSGGGRTPLPTCRYLCVSVRQLDGHLKSHARRVGPAPRGLAGAPLAAASAARRPFDAPAPLAEHDTLRIVAAALYMLS</sequence>
<feature type="compositionally biased region" description="Basic and acidic residues" evidence="1">
    <location>
        <begin position="1"/>
        <end position="13"/>
    </location>
</feature>
<accession>A0A4C1VGD9</accession>
<protein>
    <submittedName>
        <fullName evidence="2">Uncharacterized protein</fullName>
    </submittedName>
</protein>
<keyword evidence="3" id="KW-1185">Reference proteome</keyword>
<evidence type="ECO:0000313" key="2">
    <source>
        <dbReference type="EMBL" id="GBP37402.1"/>
    </source>
</evidence>
<organism evidence="2 3">
    <name type="scientific">Eumeta variegata</name>
    <name type="common">Bagworm moth</name>
    <name type="synonym">Eumeta japonica</name>
    <dbReference type="NCBI Taxonomy" id="151549"/>
    <lineage>
        <taxon>Eukaryota</taxon>
        <taxon>Metazoa</taxon>
        <taxon>Ecdysozoa</taxon>
        <taxon>Arthropoda</taxon>
        <taxon>Hexapoda</taxon>
        <taxon>Insecta</taxon>
        <taxon>Pterygota</taxon>
        <taxon>Neoptera</taxon>
        <taxon>Endopterygota</taxon>
        <taxon>Lepidoptera</taxon>
        <taxon>Glossata</taxon>
        <taxon>Ditrysia</taxon>
        <taxon>Tineoidea</taxon>
        <taxon>Psychidae</taxon>
        <taxon>Oiketicinae</taxon>
        <taxon>Eumeta</taxon>
    </lineage>
</organism>
<reference evidence="2 3" key="1">
    <citation type="journal article" date="2019" name="Commun. Biol.">
        <title>The bagworm genome reveals a unique fibroin gene that provides high tensile strength.</title>
        <authorList>
            <person name="Kono N."/>
            <person name="Nakamura H."/>
            <person name="Ohtoshi R."/>
            <person name="Tomita M."/>
            <person name="Numata K."/>
            <person name="Arakawa K."/>
        </authorList>
    </citation>
    <scope>NUCLEOTIDE SEQUENCE [LARGE SCALE GENOMIC DNA]</scope>
</reference>
<evidence type="ECO:0000313" key="3">
    <source>
        <dbReference type="Proteomes" id="UP000299102"/>
    </source>
</evidence>
<name>A0A4C1VGD9_EUMVA</name>
<comment type="caution">
    <text evidence="2">The sequence shown here is derived from an EMBL/GenBank/DDBJ whole genome shotgun (WGS) entry which is preliminary data.</text>
</comment>
<feature type="region of interest" description="Disordered" evidence="1">
    <location>
        <begin position="1"/>
        <end position="24"/>
    </location>
</feature>
<dbReference type="EMBL" id="BGZK01000333">
    <property type="protein sequence ID" value="GBP37402.1"/>
    <property type="molecule type" value="Genomic_DNA"/>
</dbReference>